<proteinExistence type="predicted"/>
<dbReference type="RefSeq" id="WP_223924871.1">
    <property type="nucleotide sequence ID" value="NZ_BPND01000053.1"/>
</dbReference>
<dbReference type="InterPro" id="IPR049725">
    <property type="entry name" value="STM3845-like"/>
</dbReference>
<dbReference type="AlphaFoldDB" id="A0AA37FVZ8"/>
<protein>
    <submittedName>
        <fullName evidence="1">Uncharacterized protein</fullName>
    </submittedName>
</protein>
<organism evidence="1 2">
    <name type="scientific">Aeromonas caviae</name>
    <name type="common">Aeromonas punctata</name>
    <dbReference type="NCBI Taxonomy" id="648"/>
    <lineage>
        <taxon>Bacteria</taxon>
        <taxon>Pseudomonadati</taxon>
        <taxon>Pseudomonadota</taxon>
        <taxon>Gammaproteobacteria</taxon>
        <taxon>Aeromonadales</taxon>
        <taxon>Aeromonadaceae</taxon>
        <taxon>Aeromonas</taxon>
    </lineage>
</organism>
<gene>
    <name evidence="1" type="ORF">KAM351_29690</name>
</gene>
<dbReference type="Proteomes" id="UP000886934">
    <property type="component" value="Unassembled WGS sequence"/>
</dbReference>
<dbReference type="NCBIfam" id="NF038232">
    <property type="entry name" value="STM3845_fam"/>
    <property type="match status" value="1"/>
</dbReference>
<comment type="caution">
    <text evidence="1">The sequence shown here is derived from an EMBL/GenBank/DDBJ whole genome shotgun (WGS) entry which is preliminary data.</text>
</comment>
<sequence length="344" mass="39613">MKNNEFEQLTEGFLICLDYNKLRLKNIPNFIFLCGGETKRIEPDEEKAKTLPRYSNPQYKSMRGALIDVIHNHPELSGKIKLAEEYNDWLDHGVVGDLVDLEIAIADMSGSIVLFLEAPGAYAELGSFCTNEQISQKLILIVNENINPGNETSYINLGPIKHLTDNEKRVLRYSWDIEYSVSGHNRDKIKPLISSTYNTTIDKINLIAEQIIYETKAISVGEPKIDTSKLGHICFIIADLIKMFHALKINEINGFVMSYFDKKERSLKTIKACIYILKKFNLITESHNGDTYYIPTEENVGFIKYYFTSNIAEYTKEKSTSDISNKLLTYYHEHDKFRYRAIFQ</sequence>
<name>A0AA37FVZ8_AERCA</name>
<evidence type="ECO:0000313" key="1">
    <source>
        <dbReference type="EMBL" id="GJA64358.1"/>
    </source>
</evidence>
<accession>A0AA37FVZ8</accession>
<evidence type="ECO:0000313" key="2">
    <source>
        <dbReference type="Proteomes" id="UP000886934"/>
    </source>
</evidence>
<dbReference type="EMBL" id="BPNN01000047">
    <property type="protein sequence ID" value="GJA64358.1"/>
    <property type="molecule type" value="Genomic_DNA"/>
</dbReference>
<reference evidence="1" key="1">
    <citation type="submission" date="2021-07" db="EMBL/GenBank/DDBJ databases">
        <title>Draft genome sequence of carbapenem-resistant Aeromonas spp. in Japan.</title>
        <authorList>
            <person name="Maehana S."/>
            <person name="Suzuki M."/>
            <person name="Kitasato H."/>
        </authorList>
    </citation>
    <scope>NUCLEOTIDE SEQUENCE</scope>
    <source>
        <strain evidence="1">KAM351</strain>
    </source>
</reference>